<evidence type="ECO:0000313" key="4">
    <source>
        <dbReference type="EMBL" id="PIA15409.1"/>
    </source>
</evidence>
<dbReference type="GO" id="GO:0008270">
    <property type="term" value="F:zinc ion binding"/>
    <property type="evidence" value="ECO:0007669"/>
    <property type="project" value="UniProtKB-KW"/>
</dbReference>
<evidence type="ECO:0000256" key="1">
    <source>
        <dbReference type="PROSITE-ProRule" id="PRU00175"/>
    </source>
</evidence>
<protein>
    <recommendedName>
        <fullName evidence="3">RING-type domain-containing protein</fullName>
    </recommendedName>
</protein>
<organism evidence="4 5">
    <name type="scientific">Coemansia reversa (strain ATCC 12441 / NRRL 1564)</name>
    <dbReference type="NCBI Taxonomy" id="763665"/>
    <lineage>
        <taxon>Eukaryota</taxon>
        <taxon>Fungi</taxon>
        <taxon>Fungi incertae sedis</taxon>
        <taxon>Zoopagomycota</taxon>
        <taxon>Kickxellomycotina</taxon>
        <taxon>Kickxellomycetes</taxon>
        <taxon>Kickxellales</taxon>
        <taxon>Kickxellaceae</taxon>
        <taxon>Coemansia</taxon>
    </lineage>
</organism>
<keyword evidence="1" id="KW-0862">Zinc</keyword>
<feature type="region of interest" description="Disordered" evidence="2">
    <location>
        <begin position="451"/>
        <end position="472"/>
    </location>
</feature>
<keyword evidence="1" id="KW-0479">Metal-binding</keyword>
<feature type="compositionally biased region" description="Basic residues" evidence="2">
    <location>
        <begin position="139"/>
        <end position="149"/>
    </location>
</feature>
<name>A0A2G5B8R9_COERN</name>
<sequence>MSDSDSDGFFSDIKAFRRELGLSSAPSGSDKNSTTVTTSTAKVKEENVSATPASQNKRKAATPGGSGSRTHKRQGIADTSPKVTKQKGTIPGSGVVSPGEIAALLSPRGPRYRRRLEQAGGDTETVKIDTNDIATDSRPRKHSPIHKTPGRSSSTTPQQSKLNARSPPAFAVPSGSRIQSNTVTGRHSSRSNKNFDLSKSPPDTPSATASLTMRSLWGVESSPISTPPRRFQPTSPLESSRLSIGMPKINSGSVGSHAYSGIDSTQNGLLGEVEDAIVTDEDMEQARRKLGQEQTFTQQQIIREIRERIVEFVGSIDNEYLVEPWRNSVTLLGQFHTCGYGKLSYTRIGLVWKGDMLGPIATVVETMGYGEGKVDIRMESSTTTLVFPWTRISSVRRKSVDENSLLMATIDEDLGIAFQMKPLDEDANKIDILVANMNEYLQKDLAERHAQSQNSLRSINPPSNVLGVDSSNPRQMVHSTNAISLIQMILSSAKKHSERFDDLDISKALEARGFVEKADTLISEFSQQLAKEAQIAINKDAIEIDRPYKSPKNLETGRLPKTCTLCYTDDESVELVPCYHRLCRSCFMRLEDMYVSSSQQNKDDPSVTCICPWDRCYISSWSDI</sequence>
<feature type="compositionally biased region" description="Polar residues" evidence="2">
    <location>
        <begin position="232"/>
        <end position="242"/>
    </location>
</feature>
<dbReference type="SUPFAM" id="SSF57850">
    <property type="entry name" value="RING/U-box"/>
    <property type="match status" value="1"/>
</dbReference>
<feature type="compositionally biased region" description="Basic and acidic residues" evidence="2">
    <location>
        <begin position="124"/>
        <end position="138"/>
    </location>
</feature>
<dbReference type="InterPro" id="IPR013083">
    <property type="entry name" value="Znf_RING/FYVE/PHD"/>
</dbReference>
<evidence type="ECO:0000259" key="3">
    <source>
        <dbReference type="PROSITE" id="PS50089"/>
    </source>
</evidence>
<feature type="compositionally biased region" description="Polar residues" evidence="2">
    <location>
        <begin position="150"/>
        <end position="163"/>
    </location>
</feature>
<proteinExistence type="predicted"/>
<dbReference type="InterPro" id="IPR001841">
    <property type="entry name" value="Znf_RING"/>
</dbReference>
<dbReference type="AlphaFoldDB" id="A0A2G5B8R9"/>
<feature type="region of interest" description="Disordered" evidence="2">
    <location>
        <begin position="21"/>
        <end position="244"/>
    </location>
</feature>
<reference evidence="4 5" key="1">
    <citation type="journal article" date="2015" name="Genome Biol. Evol.">
        <title>Phylogenomic analyses indicate that early fungi evolved digesting cell walls of algal ancestors of land plants.</title>
        <authorList>
            <person name="Chang Y."/>
            <person name="Wang S."/>
            <person name="Sekimoto S."/>
            <person name="Aerts A.L."/>
            <person name="Choi C."/>
            <person name="Clum A."/>
            <person name="LaButti K.M."/>
            <person name="Lindquist E.A."/>
            <person name="Yee Ngan C."/>
            <person name="Ohm R.A."/>
            <person name="Salamov A.A."/>
            <person name="Grigoriev I.V."/>
            <person name="Spatafora J.W."/>
            <person name="Berbee M.L."/>
        </authorList>
    </citation>
    <scope>NUCLEOTIDE SEQUENCE [LARGE SCALE GENOMIC DNA]</scope>
    <source>
        <strain evidence="4 5">NRRL 1564</strain>
    </source>
</reference>
<dbReference type="OrthoDB" id="5593102at2759"/>
<gene>
    <name evidence="4" type="ORF">COEREDRAFT_9350</name>
</gene>
<evidence type="ECO:0000256" key="2">
    <source>
        <dbReference type="SAM" id="MobiDB-lite"/>
    </source>
</evidence>
<keyword evidence="1" id="KW-0863">Zinc-finger</keyword>
<dbReference type="Gene3D" id="3.30.40.10">
    <property type="entry name" value="Zinc/RING finger domain, C3HC4 (zinc finger)"/>
    <property type="match status" value="1"/>
</dbReference>
<dbReference type="Proteomes" id="UP000242474">
    <property type="component" value="Unassembled WGS sequence"/>
</dbReference>
<accession>A0A2G5B8R9</accession>
<dbReference type="PROSITE" id="PS50089">
    <property type="entry name" value="ZF_RING_2"/>
    <property type="match status" value="1"/>
</dbReference>
<evidence type="ECO:0000313" key="5">
    <source>
        <dbReference type="Proteomes" id="UP000242474"/>
    </source>
</evidence>
<keyword evidence="5" id="KW-1185">Reference proteome</keyword>
<feature type="compositionally biased region" description="Polar residues" evidence="2">
    <location>
        <begin position="176"/>
        <end position="197"/>
    </location>
</feature>
<feature type="domain" description="RING-type" evidence="3">
    <location>
        <begin position="563"/>
        <end position="615"/>
    </location>
</feature>
<dbReference type="EMBL" id="KZ303507">
    <property type="protein sequence ID" value="PIA15409.1"/>
    <property type="molecule type" value="Genomic_DNA"/>
</dbReference>